<feature type="compositionally biased region" description="Low complexity" evidence="7">
    <location>
        <begin position="415"/>
        <end position="434"/>
    </location>
</feature>
<sequence length="448" mass="46715">MGNATQGVTMQTTNARGGGKASTKKGAEDADAGARPALPKPDYLTACPRCKSDDTKFCYYNNYNVKQPRFYCKGCCRYWTEGGTLRNVRVGAGRRKAKSAVAVKDATTAVVADMATGDGSHMPSTVKKAGVKRSRAAAAKTTEATTTTTEVARGGDAGVRRSKAPTRARIKRDGSSDGSATEAEQGPGSYGHKWQNGSNDASNTAARGASPEDQGSAEGSQPGCDGSNAKTFVGNTATGRYSDGTWAVDPAAYSRMMSSGQAGQAQAAAAAAASAAIMSAATGWGMQFWNKSPAFPFGMPSSNLGLNSAHQMTFPTSTPISEAALKSDGLSHPTPLHPAAAAAAAYSHASRGVHVPQYSSMFQNPWAQFMPHDSKGFHSNPAAFQAMQQHMMNQQLAQFMHLQQFGGMSSGYGGTTTATVTTEPEPTKQQPTEPHVADEVNKSASAVQ</sequence>
<proteinExistence type="predicted"/>
<protein>
    <recommendedName>
        <fullName evidence="8">Dof-type domain-containing protein</fullName>
    </recommendedName>
</protein>
<dbReference type="InterPro" id="IPR045174">
    <property type="entry name" value="Dof"/>
</dbReference>
<dbReference type="PROSITE" id="PS01361">
    <property type="entry name" value="ZF_DOF_1"/>
    <property type="match status" value="1"/>
</dbReference>
<keyword evidence="4" id="KW-0238">DNA-binding</keyword>
<dbReference type="EMBL" id="HBFF01000242">
    <property type="protein sequence ID" value="CAD8727282.1"/>
    <property type="molecule type" value="Transcribed_RNA"/>
</dbReference>
<feature type="compositionally biased region" description="Polar residues" evidence="7">
    <location>
        <begin position="1"/>
        <end position="15"/>
    </location>
</feature>
<evidence type="ECO:0000256" key="1">
    <source>
        <dbReference type="ARBA" id="ARBA00022723"/>
    </source>
</evidence>
<evidence type="ECO:0000256" key="2">
    <source>
        <dbReference type="ARBA" id="ARBA00022833"/>
    </source>
</evidence>
<evidence type="ECO:0000256" key="6">
    <source>
        <dbReference type="ARBA" id="ARBA00023242"/>
    </source>
</evidence>
<feature type="compositionally biased region" description="Basic residues" evidence="7">
    <location>
        <begin position="160"/>
        <end position="170"/>
    </location>
</feature>
<dbReference type="Pfam" id="PF02701">
    <property type="entry name" value="Zn_ribbon_Dof"/>
    <property type="match status" value="1"/>
</dbReference>
<feature type="compositionally biased region" description="Polar residues" evidence="7">
    <location>
        <begin position="228"/>
        <end position="239"/>
    </location>
</feature>
<name>A0A7S0T778_9CHLO</name>
<dbReference type="PANTHER" id="PTHR31089:SF1">
    <property type="entry name" value="CYCLIC DOF FACTOR 3"/>
    <property type="match status" value="1"/>
</dbReference>
<dbReference type="AlphaFoldDB" id="A0A7S0T778"/>
<feature type="region of interest" description="Disordered" evidence="7">
    <location>
        <begin position="410"/>
        <end position="448"/>
    </location>
</feature>
<organism evidence="9">
    <name type="scientific">Ostreococcus mediterraneus</name>
    <dbReference type="NCBI Taxonomy" id="1486918"/>
    <lineage>
        <taxon>Eukaryota</taxon>
        <taxon>Viridiplantae</taxon>
        <taxon>Chlorophyta</taxon>
        <taxon>Mamiellophyceae</taxon>
        <taxon>Mamiellales</taxon>
        <taxon>Bathycoccaceae</taxon>
        <taxon>Ostreococcus</taxon>
    </lineage>
</organism>
<evidence type="ECO:0000256" key="5">
    <source>
        <dbReference type="ARBA" id="ARBA00023163"/>
    </source>
</evidence>
<keyword evidence="6" id="KW-0539">Nucleus</keyword>
<keyword evidence="2" id="KW-0862">Zinc</keyword>
<feature type="domain" description="Dof-type" evidence="8">
    <location>
        <begin position="45"/>
        <end position="99"/>
    </location>
</feature>
<dbReference type="PROSITE" id="PS50884">
    <property type="entry name" value="ZF_DOF_2"/>
    <property type="match status" value="1"/>
</dbReference>
<feature type="compositionally biased region" description="Low complexity" evidence="7">
    <location>
        <begin position="136"/>
        <end position="152"/>
    </location>
</feature>
<keyword evidence="1" id="KW-0479">Metal-binding</keyword>
<evidence type="ECO:0000256" key="3">
    <source>
        <dbReference type="ARBA" id="ARBA00023015"/>
    </source>
</evidence>
<keyword evidence="3" id="KW-0805">Transcription regulation</keyword>
<feature type="compositionally biased region" description="Polar residues" evidence="7">
    <location>
        <begin position="195"/>
        <end position="205"/>
    </location>
</feature>
<reference evidence="9" key="1">
    <citation type="submission" date="2021-01" db="EMBL/GenBank/DDBJ databases">
        <authorList>
            <person name="Corre E."/>
            <person name="Pelletier E."/>
            <person name="Niang G."/>
            <person name="Scheremetjew M."/>
            <person name="Finn R."/>
            <person name="Kale V."/>
            <person name="Holt S."/>
            <person name="Cochrane G."/>
            <person name="Meng A."/>
            <person name="Brown T."/>
            <person name="Cohen L."/>
        </authorList>
    </citation>
    <scope>NUCLEOTIDE SEQUENCE</scope>
    <source>
        <strain evidence="9">Clade-D-RCC2573</strain>
    </source>
</reference>
<dbReference type="PANTHER" id="PTHR31089">
    <property type="entry name" value="CYCLIC DOF FACTOR 2"/>
    <property type="match status" value="1"/>
</dbReference>
<evidence type="ECO:0000256" key="4">
    <source>
        <dbReference type="ARBA" id="ARBA00023125"/>
    </source>
</evidence>
<dbReference type="GO" id="GO:0046872">
    <property type="term" value="F:metal ion binding"/>
    <property type="evidence" value="ECO:0007669"/>
    <property type="project" value="UniProtKB-KW"/>
</dbReference>
<evidence type="ECO:0000256" key="7">
    <source>
        <dbReference type="SAM" id="MobiDB-lite"/>
    </source>
</evidence>
<evidence type="ECO:0000313" key="9">
    <source>
        <dbReference type="EMBL" id="CAD8727282.1"/>
    </source>
</evidence>
<dbReference type="GO" id="GO:0003677">
    <property type="term" value="F:DNA binding"/>
    <property type="evidence" value="ECO:0007669"/>
    <property type="project" value="UniProtKB-KW"/>
</dbReference>
<evidence type="ECO:0000259" key="8">
    <source>
        <dbReference type="PROSITE" id="PS50884"/>
    </source>
</evidence>
<feature type="region of interest" description="Disordered" evidence="7">
    <location>
        <begin position="122"/>
        <end position="241"/>
    </location>
</feature>
<keyword evidence="5" id="KW-0804">Transcription</keyword>
<gene>
    <name evidence="9" type="ORF">OMED0936_LOCUS190</name>
</gene>
<accession>A0A7S0T778</accession>
<dbReference type="InterPro" id="IPR003851">
    <property type="entry name" value="Znf_Dof"/>
</dbReference>
<feature type="region of interest" description="Disordered" evidence="7">
    <location>
        <begin position="1"/>
        <end position="38"/>
    </location>
</feature>
<dbReference type="GO" id="GO:0003700">
    <property type="term" value="F:DNA-binding transcription factor activity"/>
    <property type="evidence" value="ECO:0007669"/>
    <property type="project" value="InterPro"/>
</dbReference>